<dbReference type="AlphaFoldDB" id="A0A2M7UBG2"/>
<evidence type="ECO:0000256" key="1">
    <source>
        <dbReference type="ARBA" id="ARBA00001914"/>
    </source>
</evidence>
<comment type="caution">
    <text evidence="8">The sequence shown here is derived from an EMBL/GenBank/DDBJ whole genome shotgun (WGS) entry which is preliminary data.</text>
</comment>
<comment type="similarity">
    <text evidence="3">Belongs to the chorismate synthase family.</text>
</comment>
<dbReference type="PANTHER" id="PTHR21085">
    <property type="entry name" value="CHORISMATE SYNTHASE"/>
    <property type="match status" value="1"/>
</dbReference>
<evidence type="ECO:0000256" key="2">
    <source>
        <dbReference type="ARBA" id="ARBA00005044"/>
    </source>
</evidence>
<dbReference type="InterPro" id="IPR020541">
    <property type="entry name" value="Chorismate_synthase_CS"/>
</dbReference>
<evidence type="ECO:0000256" key="7">
    <source>
        <dbReference type="ARBA" id="ARBA00023239"/>
    </source>
</evidence>
<dbReference type="EC" id="4.2.3.5" evidence="4"/>
<dbReference type="EMBL" id="PFOE01000031">
    <property type="protein sequence ID" value="PIZ68557.1"/>
    <property type="molecule type" value="Genomic_DNA"/>
</dbReference>
<dbReference type="SUPFAM" id="SSF103263">
    <property type="entry name" value="Chorismate synthase, AroC"/>
    <property type="match status" value="1"/>
</dbReference>
<comment type="pathway">
    <text evidence="2">Metabolic intermediate biosynthesis; chorismate biosynthesis; chorismate from D-erythrose 4-phosphate and phosphoenolpyruvate: step 7/7.</text>
</comment>
<organism evidence="8 9">
    <name type="scientific">Candidatus Roizmanbacteria bacterium CG_4_10_14_0_2_um_filter_36_35</name>
    <dbReference type="NCBI Taxonomy" id="1974822"/>
    <lineage>
        <taxon>Bacteria</taxon>
        <taxon>Candidatus Roizmaniibacteriota</taxon>
    </lineage>
</organism>
<evidence type="ECO:0000256" key="6">
    <source>
        <dbReference type="ARBA" id="ARBA00023141"/>
    </source>
</evidence>
<evidence type="ECO:0000256" key="4">
    <source>
        <dbReference type="ARBA" id="ARBA00013036"/>
    </source>
</evidence>
<evidence type="ECO:0000313" key="8">
    <source>
        <dbReference type="EMBL" id="PIZ68557.1"/>
    </source>
</evidence>
<name>A0A2M7UBG2_9BACT</name>
<dbReference type="PANTHER" id="PTHR21085:SF0">
    <property type="entry name" value="CHORISMATE SYNTHASE"/>
    <property type="match status" value="1"/>
</dbReference>
<feature type="non-terminal residue" evidence="8">
    <location>
        <position position="40"/>
    </location>
</feature>
<keyword evidence="6" id="KW-0057">Aromatic amino acid biosynthesis</keyword>
<evidence type="ECO:0000313" key="9">
    <source>
        <dbReference type="Proteomes" id="UP000230177"/>
    </source>
</evidence>
<sequence>MAGNTFGQLFRVTTFGESHGGAVGCVVDGCPPGLKISKED</sequence>
<dbReference type="Pfam" id="PF01264">
    <property type="entry name" value="Chorismate_synt"/>
    <property type="match status" value="1"/>
</dbReference>
<keyword evidence="5" id="KW-0028">Amino-acid biosynthesis</keyword>
<comment type="cofactor">
    <cofactor evidence="1">
        <name>FMNH2</name>
        <dbReference type="ChEBI" id="CHEBI:57618"/>
    </cofactor>
</comment>
<proteinExistence type="inferred from homology"/>
<dbReference type="GO" id="GO:0009423">
    <property type="term" value="P:chorismate biosynthetic process"/>
    <property type="evidence" value="ECO:0007669"/>
    <property type="project" value="UniProtKB-UniPathway"/>
</dbReference>
<dbReference type="PROSITE" id="PS00787">
    <property type="entry name" value="CHORISMATE_SYNTHASE_1"/>
    <property type="match status" value="1"/>
</dbReference>
<dbReference type="GO" id="GO:0005829">
    <property type="term" value="C:cytosol"/>
    <property type="evidence" value="ECO:0007669"/>
    <property type="project" value="TreeGrafter"/>
</dbReference>
<dbReference type="GO" id="GO:0004107">
    <property type="term" value="F:chorismate synthase activity"/>
    <property type="evidence" value="ECO:0007669"/>
    <property type="project" value="UniProtKB-EC"/>
</dbReference>
<accession>A0A2M7UBG2</accession>
<gene>
    <name evidence="8" type="ORF">COY13_00930</name>
</gene>
<dbReference type="InterPro" id="IPR035904">
    <property type="entry name" value="Chorismate_synth_AroC_sf"/>
</dbReference>
<dbReference type="Proteomes" id="UP000230177">
    <property type="component" value="Unassembled WGS sequence"/>
</dbReference>
<evidence type="ECO:0000256" key="3">
    <source>
        <dbReference type="ARBA" id="ARBA00008014"/>
    </source>
</evidence>
<dbReference type="UniPathway" id="UPA00053">
    <property type="reaction ID" value="UER00090"/>
</dbReference>
<keyword evidence="7 8" id="KW-0456">Lyase</keyword>
<protein>
    <recommendedName>
        <fullName evidence="4">chorismate synthase</fullName>
        <ecNumber evidence="4">4.2.3.5</ecNumber>
    </recommendedName>
</protein>
<evidence type="ECO:0000256" key="5">
    <source>
        <dbReference type="ARBA" id="ARBA00022605"/>
    </source>
</evidence>
<dbReference type="Gene3D" id="3.60.150.10">
    <property type="entry name" value="Chorismate synthase AroC"/>
    <property type="match status" value="1"/>
</dbReference>
<dbReference type="InterPro" id="IPR000453">
    <property type="entry name" value="Chorismate_synth"/>
</dbReference>
<dbReference type="GO" id="GO:0009073">
    <property type="term" value="P:aromatic amino acid family biosynthetic process"/>
    <property type="evidence" value="ECO:0007669"/>
    <property type="project" value="UniProtKB-KW"/>
</dbReference>
<reference evidence="9" key="1">
    <citation type="submission" date="2017-09" db="EMBL/GenBank/DDBJ databases">
        <title>Depth-based differentiation of microbial function through sediment-hosted aquifers and enrichment of novel symbionts in the deep terrestrial subsurface.</title>
        <authorList>
            <person name="Probst A.J."/>
            <person name="Ladd B."/>
            <person name="Jarett J.K."/>
            <person name="Geller-Mcgrath D.E."/>
            <person name="Sieber C.M.K."/>
            <person name="Emerson J.B."/>
            <person name="Anantharaman K."/>
            <person name="Thomas B.C."/>
            <person name="Malmstrom R."/>
            <person name="Stieglmeier M."/>
            <person name="Klingl A."/>
            <person name="Woyke T."/>
            <person name="Ryan C.M."/>
            <person name="Banfield J.F."/>
        </authorList>
    </citation>
    <scope>NUCLEOTIDE SEQUENCE [LARGE SCALE GENOMIC DNA]</scope>
</reference>
<dbReference type="GO" id="GO:0010181">
    <property type="term" value="F:FMN binding"/>
    <property type="evidence" value="ECO:0007669"/>
    <property type="project" value="TreeGrafter"/>
</dbReference>
<dbReference type="GO" id="GO:0008652">
    <property type="term" value="P:amino acid biosynthetic process"/>
    <property type="evidence" value="ECO:0007669"/>
    <property type="project" value="UniProtKB-KW"/>
</dbReference>